<sequence>MSVYKLIPSHYVKLHHEGPRPLPAPPCTADQFENLKLLLHTSNSKLASLATTIRELREQLRDRDATIAELTAAVATRTTTTTSTLVHNRVEVSRRVEPQDVVVDVTSDIQVRLKVELVDQGPGPEAAGAGRLHRGLASARRRGAAPVDNVVRVGRAGPHAAGPPRRRRRPPPRGPGGVPAVRQPNVAHPAAGQGARVPLRVVAVRQDPGQEGRAVAVHVHPGRGGPAQDGVAGGRHSFLHSNFKTWKHSLS</sequence>
<keyword evidence="3" id="KW-1185">Reference proteome</keyword>
<dbReference type="Proteomes" id="UP001075354">
    <property type="component" value="Chromosome 4"/>
</dbReference>
<evidence type="ECO:0000256" key="1">
    <source>
        <dbReference type="SAM" id="MobiDB-lite"/>
    </source>
</evidence>
<reference evidence="2" key="1">
    <citation type="submission" date="2022-12" db="EMBL/GenBank/DDBJ databases">
        <title>Chromosome-level genome assembly of the bean flower thrips Megalurothrips usitatus.</title>
        <authorList>
            <person name="Ma L."/>
            <person name="Liu Q."/>
            <person name="Li H."/>
            <person name="Cai W."/>
        </authorList>
    </citation>
    <scope>NUCLEOTIDE SEQUENCE</scope>
    <source>
        <strain evidence="2">Cailab_2022a</strain>
    </source>
</reference>
<evidence type="ECO:0000313" key="3">
    <source>
        <dbReference type="Proteomes" id="UP001075354"/>
    </source>
</evidence>
<name>A0AAV7XV67_9NEOP</name>
<dbReference type="EMBL" id="JAPTSV010000004">
    <property type="protein sequence ID" value="KAJ1528479.1"/>
    <property type="molecule type" value="Genomic_DNA"/>
</dbReference>
<feature type="region of interest" description="Disordered" evidence="1">
    <location>
        <begin position="120"/>
        <end position="194"/>
    </location>
</feature>
<protein>
    <submittedName>
        <fullName evidence="2">Uncharacterized protein</fullName>
    </submittedName>
</protein>
<feature type="compositionally biased region" description="Basic residues" evidence="1">
    <location>
        <begin position="131"/>
        <end position="143"/>
    </location>
</feature>
<feature type="compositionally biased region" description="Low complexity" evidence="1">
    <location>
        <begin position="150"/>
        <end position="163"/>
    </location>
</feature>
<organism evidence="2 3">
    <name type="scientific">Megalurothrips usitatus</name>
    <name type="common">bean blossom thrips</name>
    <dbReference type="NCBI Taxonomy" id="439358"/>
    <lineage>
        <taxon>Eukaryota</taxon>
        <taxon>Metazoa</taxon>
        <taxon>Ecdysozoa</taxon>
        <taxon>Arthropoda</taxon>
        <taxon>Hexapoda</taxon>
        <taxon>Insecta</taxon>
        <taxon>Pterygota</taxon>
        <taxon>Neoptera</taxon>
        <taxon>Paraneoptera</taxon>
        <taxon>Thysanoptera</taxon>
        <taxon>Terebrantia</taxon>
        <taxon>Thripoidea</taxon>
        <taxon>Thripidae</taxon>
        <taxon>Megalurothrips</taxon>
    </lineage>
</organism>
<accession>A0AAV7XV67</accession>
<dbReference type="AlphaFoldDB" id="A0AAV7XV67"/>
<gene>
    <name evidence="2" type="ORF">ONE63_006889</name>
</gene>
<comment type="caution">
    <text evidence="2">The sequence shown here is derived from an EMBL/GenBank/DDBJ whole genome shotgun (WGS) entry which is preliminary data.</text>
</comment>
<evidence type="ECO:0000313" key="2">
    <source>
        <dbReference type="EMBL" id="KAJ1528479.1"/>
    </source>
</evidence>
<proteinExistence type="predicted"/>